<evidence type="ECO:0000256" key="1">
    <source>
        <dbReference type="SAM" id="MobiDB-lite"/>
    </source>
</evidence>
<protein>
    <submittedName>
        <fullName evidence="2">Uncharacterized protein</fullName>
    </submittedName>
</protein>
<sequence>MKNMGALMAAGAMKMGMVGILAFKALALLVGKALLISKLAFLLAAIIGLKKLFSQEKHVTYEVVAHPHHAHHEHHDHHGGAGGGGGDSYSSGWGRSIEVAPKSASIGSDPHTLAYKAHAQ</sequence>
<gene>
    <name evidence="2" type="ORF">NTJ_08937</name>
</gene>
<proteinExistence type="predicted"/>
<dbReference type="EMBL" id="AP028915">
    <property type="protein sequence ID" value="BES96128.1"/>
    <property type="molecule type" value="Genomic_DNA"/>
</dbReference>
<accession>A0ABN7AW04</accession>
<organism evidence="2 3">
    <name type="scientific">Nesidiocoris tenuis</name>
    <dbReference type="NCBI Taxonomy" id="355587"/>
    <lineage>
        <taxon>Eukaryota</taxon>
        <taxon>Metazoa</taxon>
        <taxon>Ecdysozoa</taxon>
        <taxon>Arthropoda</taxon>
        <taxon>Hexapoda</taxon>
        <taxon>Insecta</taxon>
        <taxon>Pterygota</taxon>
        <taxon>Neoptera</taxon>
        <taxon>Paraneoptera</taxon>
        <taxon>Hemiptera</taxon>
        <taxon>Heteroptera</taxon>
        <taxon>Panheteroptera</taxon>
        <taxon>Cimicomorpha</taxon>
        <taxon>Miridae</taxon>
        <taxon>Dicyphina</taxon>
        <taxon>Nesidiocoris</taxon>
    </lineage>
</organism>
<feature type="region of interest" description="Disordered" evidence="1">
    <location>
        <begin position="68"/>
        <end position="94"/>
    </location>
</feature>
<dbReference type="PANTHER" id="PTHR21879">
    <property type="entry name" value="FI03362P-RELATED-RELATED"/>
    <property type="match status" value="1"/>
</dbReference>
<dbReference type="PANTHER" id="PTHR21879:SF3">
    <property type="entry name" value="FI03378P"/>
    <property type="match status" value="1"/>
</dbReference>
<name>A0ABN7AW04_9HEMI</name>
<evidence type="ECO:0000313" key="3">
    <source>
        <dbReference type="Proteomes" id="UP001307889"/>
    </source>
</evidence>
<dbReference type="InterPro" id="IPR012464">
    <property type="entry name" value="DUF1676"/>
</dbReference>
<dbReference type="Pfam" id="PF07898">
    <property type="entry name" value="DUF1676"/>
    <property type="match status" value="1"/>
</dbReference>
<evidence type="ECO:0000313" key="2">
    <source>
        <dbReference type="EMBL" id="BES96128.1"/>
    </source>
</evidence>
<keyword evidence="3" id="KW-1185">Reference proteome</keyword>
<dbReference type="Proteomes" id="UP001307889">
    <property type="component" value="Chromosome 7"/>
</dbReference>
<reference evidence="2 3" key="1">
    <citation type="submission" date="2023-09" db="EMBL/GenBank/DDBJ databases">
        <title>Nesidiocoris tenuis whole genome shotgun sequence.</title>
        <authorList>
            <person name="Shibata T."/>
            <person name="Shimoda M."/>
            <person name="Kobayashi T."/>
            <person name="Uehara T."/>
        </authorList>
    </citation>
    <scope>NUCLEOTIDE SEQUENCE [LARGE SCALE GENOMIC DNA]</scope>
    <source>
        <strain evidence="2 3">Japan</strain>
    </source>
</reference>
<feature type="compositionally biased region" description="Basic residues" evidence="1">
    <location>
        <begin position="68"/>
        <end position="77"/>
    </location>
</feature>